<dbReference type="OrthoDB" id="6509468at2759"/>
<comment type="caution">
    <text evidence="1">The sequence shown here is derived from an EMBL/GenBank/DDBJ whole genome shotgun (WGS) entry which is preliminary data.</text>
</comment>
<accession>A0A132AEN5</accession>
<gene>
    <name evidence="1" type="ORF">QR98_0079370</name>
</gene>
<evidence type="ECO:0000313" key="2">
    <source>
        <dbReference type="Proteomes" id="UP000616769"/>
    </source>
</evidence>
<dbReference type="VEuPathDB" id="VectorBase:SSCA002069"/>
<name>A0A132AEN5_SARSC</name>
<dbReference type="InterPro" id="IPR027417">
    <property type="entry name" value="P-loop_NTPase"/>
</dbReference>
<organism evidence="1 2">
    <name type="scientific">Sarcoptes scabiei</name>
    <name type="common">Itch mite</name>
    <name type="synonym">Acarus scabiei</name>
    <dbReference type="NCBI Taxonomy" id="52283"/>
    <lineage>
        <taxon>Eukaryota</taxon>
        <taxon>Metazoa</taxon>
        <taxon>Ecdysozoa</taxon>
        <taxon>Arthropoda</taxon>
        <taxon>Chelicerata</taxon>
        <taxon>Arachnida</taxon>
        <taxon>Acari</taxon>
        <taxon>Acariformes</taxon>
        <taxon>Sarcoptiformes</taxon>
        <taxon>Astigmata</taxon>
        <taxon>Psoroptidia</taxon>
        <taxon>Sarcoptoidea</taxon>
        <taxon>Sarcoptidae</taxon>
        <taxon>Sarcoptinae</taxon>
        <taxon>Sarcoptes</taxon>
    </lineage>
</organism>
<proteinExistence type="predicted"/>
<reference evidence="1 2" key="1">
    <citation type="journal article" date="2015" name="Parasit. Vectors">
        <title>Draft genome of the scabies mite.</title>
        <authorList>
            <person name="Rider S.D.Jr."/>
            <person name="Morgan M.S."/>
            <person name="Arlian L.G."/>
        </authorList>
    </citation>
    <scope>NUCLEOTIDE SEQUENCE [LARGE SCALE GENOMIC DNA]</scope>
    <source>
        <strain evidence="1">Arlian Lab</strain>
    </source>
</reference>
<dbReference type="AlphaFoldDB" id="A0A132AEN5"/>
<dbReference type="EMBL" id="JXLN01013494">
    <property type="protein sequence ID" value="KPM09403.1"/>
    <property type="molecule type" value="Genomic_DNA"/>
</dbReference>
<dbReference type="Gene3D" id="3.40.50.300">
    <property type="entry name" value="P-loop containing nucleotide triphosphate hydrolases"/>
    <property type="match status" value="1"/>
</dbReference>
<dbReference type="Proteomes" id="UP000616769">
    <property type="component" value="Unassembled WGS sequence"/>
</dbReference>
<protein>
    <submittedName>
        <fullName evidence="1">Uncharacterized protein</fullName>
    </submittedName>
</protein>
<sequence>MGCACSYFFDQFNDLPKRLQTSNAVCISPLNLYRFLSEENPNPKCIFIFGGSGSNKGQFIWEILQNSAENYLNNRNNEIIKLIIEDENEIDFNRYRFSYYYVDVEKLIIKHLSDRIKKLAGNRQMVPSNESPTNYKNDYSIGNDLNEELLNETFRMKRRRPSQLDIDLKNQLTDYANIVTNSWILNLVKDEIESNINGPFEKIFIINIIPNRITIFKNCLFLKQTPSFINFDFNYVAIKLVKQHSKRKDLEIKSDDYYDEINNNFVNYFRLINKLFEIQDKIRLKLSTTKNAIRIANKDDLISFIWMPKKDQLELNIQDFRLNDFDEILGQYQTASLLFIINNEIDLEDNLKISLNKDRHYDQVFLRKFIHLYRLISYSLKLI</sequence>
<evidence type="ECO:0000313" key="1">
    <source>
        <dbReference type="EMBL" id="KPM09403.1"/>
    </source>
</evidence>